<evidence type="ECO:0008006" key="11">
    <source>
        <dbReference type="Google" id="ProtNLM"/>
    </source>
</evidence>
<keyword evidence="6 8" id="KW-0472">Membrane</keyword>
<proteinExistence type="inferred from homology"/>
<evidence type="ECO:0000313" key="9">
    <source>
        <dbReference type="EMBL" id="CAG8955776.1"/>
    </source>
</evidence>
<dbReference type="GO" id="GO:0005886">
    <property type="term" value="C:plasma membrane"/>
    <property type="evidence" value="ECO:0007669"/>
    <property type="project" value="TreeGrafter"/>
</dbReference>
<dbReference type="Proteomes" id="UP000696280">
    <property type="component" value="Unassembled WGS sequence"/>
</dbReference>
<evidence type="ECO:0000256" key="2">
    <source>
        <dbReference type="ARBA" id="ARBA00006175"/>
    </source>
</evidence>
<sequence length="702" mass="75692">MGDGDGEGRKSGGTFQEHVEDEQHLLSPNLNPRDEAHDDPAPLSPLPSITEGAPLSTLPFIEEGQVLPLNRAGTMPVQPREAGPSASASASGSSQKNRGRSESTPQNPQNPQPRQVSPRSRMFGRTSINSNEAPTIHSSPERPERRVSTRTTARPRANTSTAYPQFNNPGMRPRMGTWATGARARNGTIRRRPTVRVQAPQDADQEENLDFSLAGPPVEVLTTNQPYVDPGYADLNPAYEQPANTRPVWGLAGPLPRVVRSGMIPAREELRVDVSAVDNGKYNQQQDLENEGDVEMGRMEPTRLGRLSSQIQGRRRSASRLIHGLGRSDSGYRRTDHSPISPGVGENQPYSPQGQPIKEQDGGNPKLNDIPEVVGQTQTPEGDGWYPDDAASAKTEHEEAGNWEGEEYQVYGPEDEIHNLHTRWSEMRLKFREPLAELLAVTVQLTLGFSANLASTAAGNNAPTDIAWGLATMVGIYIAGGISGAHLNPAISIMLCIFRGFPLRKVPIYIAAQLLGAFLAALIAFSLYQRSILQLNPSLADSGTLSAFITYPRQTHITGALGFGTEFLSTSFLAIAILAMGDDTNAPPGAGMSAFIIGLTITILSMAFSFNTGAAMNPARDLGPRLAVLALGYGKSVFENAYWVYGPGCGPLLGAVAGAFVYDVCIFVGGESPVNYPRKRILGVGSKWRRRVGGKFGRGRSE</sequence>
<feature type="compositionally biased region" description="Low complexity" evidence="7">
    <location>
        <begin position="105"/>
        <end position="121"/>
    </location>
</feature>
<keyword evidence="3" id="KW-0813">Transport</keyword>
<dbReference type="CDD" id="cd00333">
    <property type="entry name" value="MIP"/>
    <property type="match status" value="1"/>
</dbReference>
<name>A0A9N9PQH1_9HELO</name>
<dbReference type="PANTHER" id="PTHR43829">
    <property type="entry name" value="AQUAPORIN OR AQUAGLYCEROPORIN RELATED"/>
    <property type="match status" value="1"/>
</dbReference>
<evidence type="ECO:0000256" key="5">
    <source>
        <dbReference type="ARBA" id="ARBA00022989"/>
    </source>
</evidence>
<gene>
    <name evidence="9" type="ORF">HYFRA_00011645</name>
</gene>
<keyword evidence="10" id="KW-1185">Reference proteome</keyword>
<dbReference type="PANTHER" id="PTHR43829:SF24">
    <property type="entry name" value="MIP AQUAPORIN (EUROFUNG)"/>
    <property type="match status" value="1"/>
</dbReference>
<dbReference type="SUPFAM" id="SSF81338">
    <property type="entry name" value="Aquaporin-like"/>
    <property type="match status" value="1"/>
</dbReference>
<evidence type="ECO:0000256" key="8">
    <source>
        <dbReference type="SAM" id="Phobius"/>
    </source>
</evidence>
<dbReference type="OrthoDB" id="3222at2759"/>
<protein>
    <recommendedName>
        <fullName evidence="11">Aquaporin-like protein</fullName>
    </recommendedName>
</protein>
<dbReference type="GO" id="GO:0015250">
    <property type="term" value="F:water channel activity"/>
    <property type="evidence" value="ECO:0007669"/>
    <property type="project" value="TreeGrafter"/>
</dbReference>
<dbReference type="InterPro" id="IPR050363">
    <property type="entry name" value="MIP/Aquaporin"/>
</dbReference>
<evidence type="ECO:0000256" key="4">
    <source>
        <dbReference type="ARBA" id="ARBA00022692"/>
    </source>
</evidence>
<feature type="transmembrane region" description="Helical" evidence="8">
    <location>
        <begin position="560"/>
        <end position="580"/>
    </location>
</feature>
<dbReference type="EMBL" id="CAJVRL010000066">
    <property type="protein sequence ID" value="CAG8955776.1"/>
    <property type="molecule type" value="Genomic_DNA"/>
</dbReference>
<dbReference type="InterPro" id="IPR000425">
    <property type="entry name" value="MIP"/>
</dbReference>
<evidence type="ECO:0000256" key="7">
    <source>
        <dbReference type="SAM" id="MobiDB-lite"/>
    </source>
</evidence>
<keyword evidence="5 8" id="KW-1133">Transmembrane helix</keyword>
<feature type="transmembrane region" description="Helical" evidence="8">
    <location>
        <begin position="592"/>
        <end position="610"/>
    </location>
</feature>
<feature type="compositionally biased region" description="Polar residues" evidence="7">
    <location>
        <begin position="149"/>
        <end position="168"/>
    </location>
</feature>
<dbReference type="AlphaFoldDB" id="A0A9N9PQH1"/>
<keyword evidence="4 8" id="KW-0812">Transmembrane</keyword>
<comment type="similarity">
    <text evidence="2">Belongs to the MIP/aquaporin (TC 1.A.8) family.</text>
</comment>
<evidence type="ECO:0000256" key="1">
    <source>
        <dbReference type="ARBA" id="ARBA00004141"/>
    </source>
</evidence>
<feature type="compositionally biased region" description="Low complexity" evidence="7">
    <location>
        <begin position="82"/>
        <end position="94"/>
    </location>
</feature>
<feature type="compositionally biased region" description="Basic and acidic residues" evidence="7">
    <location>
        <begin position="1"/>
        <end position="10"/>
    </location>
</feature>
<dbReference type="InterPro" id="IPR023271">
    <property type="entry name" value="Aquaporin-like"/>
</dbReference>
<organism evidence="9 10">
    <name type="scientific">Hymenoscyphus fraxineus</name>
    <dbReference type="NCBI Taxonomy" id="746836"/>
    <lineage>
        <taxon>Eukaryota</taxon>
        <taxon>Fungi</taxon>
        <taxon>Dikarya</taxon>
        <taxon>Ascomycota</taxon>
        <taxon>Pezizomycotina</taxon>
        <taxon>Leotiomycetes</taxon>
        <taxon>Helotiales</taxon>
        <taxon>Helotiaceae</taxon>
        <taxon>Hymenoscyphus</taxon>
    </lineage>
</organism>
<dbReference type="NCBIfam" id="TIGR00861">
    <property type="entry name" value="MIP"/>
    <property type="match status" value="1"/>
</dbReference>
<evidence type="ECO:0000256" key="6">
    <source>
        <dbReference type="ARBA" id="ARBA00023136"/>
    </source>
</evidence>
<feature type="compositionally biased region" description="Polar residues" evidence="7">
    <location>
        <begin position="126"/>
        <end position="138"/>
    </location>
</feature>
<evidence type="ECO:0000313" key="10">
    <source>
        <dbReference type="Proteomes" id="UP000696280"/>
    </source>
</evidence>
<comment type="subcellular location">
    <subcellularLocation>
        <location evidence="1">Membrane</location>
        <topology evidence="1">Multi-pass membrane protein</topology>
    </subcellularLocation>
</comment>
<dbReference type="PRINTS" id="PR00783">
    <property type="entry name" value="MINTRINSICP"/>
</dbReference>
<evidence type="ECO:0000256" key="3">
    <source>
        <dbReference type="ARBA" id="ARBA00022448"/>
    </source>
</evidence>
<reference evidence="9" key="1">
    <citation type="submission" date="2021-07" db="EMBL/GenBank/DDBJ databases">
        <authorList>
            <person name="Durling M."/>
        </authorList>
    </citation>
    <scope>NUCLEOTIDE SEQUENCE</scope>
</reference>
<feature type="transmembrane region" description="Helical" evidence="8">
    <location>
        <begin position="508"/>
        <end position="528"/>
    </location>
</feature>
<feature type="region of interest" description="Disordered" evidence="7">
    <location>
        <begin position="325"/>
        <end position="385"/>
    </location>
</feature>
<comment type="caution">
    <text evidence="9">The sequence shown here is derived from an EMBL/GenBank/DDBJ whole genome shotgun (WGS) entry which is preliminary data.</text>
</comment>
<dbReference type="GO" id="GO:0015254">
    <property type="term" value="F:glycerol channel activity"/>
    <property type="evidence" value="ECO:0007669"/>
    <property type="project" value="TreeGrafter"/>
</dbReference>
<feature type="region of interest" description="Disordered" evidence="7">
    <location>
        <begin position="1"/>
        <end position="177"/>
    </location>
</feature>
<accession>A0A9N9PQH1</accession>
<dbReference type="Gene3D" id="1.20.1080.10">
    <property type="entry name" value="Glycerol uptake facilitator protein"/>
    <property type="match status" value="1"/>
</dbReference>
<dbReference type="Pfam" id="PF00230">
    <property type="entry name" value="MIP"/>
    <property type="match status" value="1"/>
</dbReference>